<dbReference type="NCBIfam" id="TIGR00787">
    <property type="entry name" value="dctP"/>
    <property type="match status" value="1"/>
</dbReference>
<name>A0A117M1G3_9BACT</name>
<feature type="signal peptide" evidence="5">
    <location>
        <begin position="1"/>
        <end position="19"/>
    </location>
</feature>
<organism evidence="6 7">
    <name type="scientific">Mesotoga prima</name>
    <dbReference type="NCBI Taxonomy" id="1184387"/>
    <lineage>
        <taxon>Bacteria</taxon>
        <taxon>Thermotogati</taxon>
        <taxon>Thermotogota</taxon>
        <taxon>Thermotogae</taxon>
        <taxon>Kosmotogales</taxon>
        <taxon>Kosmotogaceae</taxon>
        <taxon>Mesotoga</taxon>
    </lineage>
</organism>
<proteinExistence type="inferred from homology"/>
<evidence type="ECO:0000313" key="6">
    <source>
        <dbReference type="EMBL" id="KUK78982.1"/>
    </source>
</evidence>
<protein>
    <submittedName>
        <fullName evidence="6">Tripartite ATP-independent periplasmic transporter solute receptor, DctP family</fullName>
    </submittedName>
</protein>
<keyword evidence="4 5" id="KW-0732">Signal</keyword>
<dbReference type="GO" id="GO:0030288">
    <property type="term" value="C:outer membrane-bounded periplasmic space"/>
    <property type="evidence" value="ECO:0007669"/>
    <property type="project" value="InterPro"/>
</dbReference>
<evidence type="ECO:0000256" key="3">
    <source>
        <dbReference type="ARBA" id="ARBA00022448"/>
    </source>
</evidence>
<evidence type="ECO:0000313" key="7">
    <source>
        <dbReference type="Proteomes" id="UP000054092"/>
    </source>
</evidence>
<dbReference type="PANTHER" id="PTHR33376">
    <property type="match status" value="1"/>
</dbReference>
<dbReference type="PIRSF" id="PIRSF006470">
    <property type="entry name" value="DctB"/>
    <property type="match status" value="1"/>
</dbReference>
<dbReference type="GeneID" id="87108076"/>
<reference evidence="7" key="1">
    <citation type="journal article" date="2015" name="MBio">
        <title>Genome-Resolved Metagenomic Analysis Reveals Roles for Candidate Phyla and Other Microbial Community Members in Biogeochemical Transformations in Oil Reservoirs.</title>
        <authorList>
            <person name="Hu P."/>
            <person name="Tom L."/>
            <person name="Singh A."/>
            <person name="Thomas B.C."/>
            <person name="Baker B.J."/>
            <person name="Piceno Y.M."/>
            <person name="Andersen G.L."/>
            <person name="Banfield J.F."/>
        </authorList>
    </citation>
    <scope>NUCLEOTIDE SEQUENCE [LARGE SCALE GENOMIC DNA]</scope>
</reference>
<evidence type="ECO:0000256" key="2">
    <source>
        <dbReference type="ARBA" id="ARBA00009023"/>
    </source>
</evidence>
<dbReference type="InterPro" id="IPR018389">
    <property type="entry name" value="DctP_fam"/>
</dbReference>
<keyword evidence="3" id="KW-0813">Transport</keyword>
<dbReference type="NCBIfam" id="NF037995">
    <property type="entry name" value="TRAP_S1"/>
    <property type="match status" value="1"/>
</dbReference>
<dbReference type="PANTHER" id="PTHR33376:SF4">
    <property type="entry name" value="SIALIC ACID-BINDING PERIPLASMIC PROTEIN SIAP"/>
    <property type="match status" value="1"/>
</dbReference>
<dbReference type="InterPro" id="IPR004682">
    <property type="entry name" value="TRAP_DctP"/>
</dbReference>
<feature type="chain" id="PRO_5007150975" evidence="5">
    <location>
        <begin position="20"/>
        <end position="333"/>
    </location>
</feature>
<accession>A0A117M1G3</accession>
<dbReference type="RefSeq" id="WP_014731731.1">
    <property type="nucleotide sequence ID" value="NZ_DAIPCN010000064.1"/>
</dbReference>
<comment type="similarity">
    <text evidence="2">Belongs to the bacterial solute-binding protein 7 family.</text>
</comment>
<sequence length="333" mass="37751">MKKAFILVFLLLTVFVCFAVEETYTIRFNTVAAPTQPQVLAMNKFAEVVENLSGGKIVVKVFHSGQLGDQQTSLLAVMRGDLEMAGDGAPSWFADLGNMPKMGVLNAAYIFKSLDHMYSVMNSPMVKGWFDELASNTGMRVLDTWYLGMRQLNTTEKAGPVYKPEDLKGMKIRMPNNEAFMDMGRAIGSNPTPMGFGEVYLALKLGTIDGQDNPLPTDLSAMFVEVTKYIILTDHSIGMINPVINEKFWQSLPFEYKTYIIKALEVARYYMNYLVLEQESKLLKQFVDEYNMEIIVPDKEAFMNLARDFYSDEKFDKAWGEGMYETIQSYPLN</sequence>
<comment type="subcellular location">
    <subcellularLocation>
        <location evidence="1">Cell envelope</location>
    </subcellularLocation>
</comment>
<dbReference type="Gene3D" id="3.40.190.170">
    <property type="entry name" value="Bacterial extracellular solute-binding protein, family 7"/>
    <property type="match status" value="1"/>
</dbReference>
<dbReference type="Proteomes" id="UP000054092">
    <property type="component" value="Unassembled WGS sequence"/>
</dbReference>
<gene>
    <name evidence="6" type="ORF">XD94_1545</name>
</gene>
<dbReference type="AlphaFoldDB" id="A0A117M1G3"/>
<evidence type="ECO:0000256" key="4">
    <source>
        <dbReference type="ARBA" id="ARBA00022729"/>
    </source>
</evidence>
<dbReference type="Pfam" id="PF03480">
    <property type="entry name" value="DctP"/>
    <property type="match status" value="1"/>
</dbReference>
<dbReference type="InterPro" id="IPR038404">
    <property type="entry name" value="TRAP_DctP_sf"/>
</dbReference>
<dbReference type="GO" id="GO:0055085">
    <property type="term" value="P:transmembrane transport"/>
    <property type="evidence" value="ECO:0007669"/>
    <property type="project" value="InterPro"/>
</dbReference>
<comment type="caution">
    <text evidence="6">The sequence shown here is derived from an EMBL/GenBank/DDBJ whole genome shotgun (WGS) entry which is preliminary data.</text>
</comment>
<dbReference type="EMBL" id="LGGP01000315">
    <property type="protein sequence ID" value="KUK78982.1"/>
    <property type="molecule type" value="Genomic_DNA"/>
</dbReference>
<keyword evidence="6" id="KW-0675">Receptor</keyword>
<evidence type="ECO:0000256" key="1">
    <source>
        <dbReference type="ARBA" id="ARBA00004196"/>
    </source>
</evidence>
<dbReference type="PATRIC" id="fig|1184387.3.peg.2032"/>
<evidence type="ECO:0000256" key="5">
    <source>
        <dbReference type="SAM" id="SignalP"/>
    </source>
</evidence>